<dbReference type="Gene3D" id="1.10.10.10">
    <property type="entry name" value="Winged helix-like DNA-binding domain superfamily/Winged helix DNA-binding domain"/>
    <property type="match status" value="1"/>
</dbReference>
<dbReference type="PANTHER" id="PTHR42756">
    <property type="entry name" value="TRANSCRIPTIONAL REGULATOR, MARR"/>
    <property type="match status" value="1"/>
</dbReference>
<dbReference type="STRING" id="1792290.MSP8886_01209"/>
<dbReference type="AlphaFoldDB" id="A0A1A8T984"/>
<gene>
    <name evidence="5" type="primary">mexR_2</name>
    <name evidence="5" type="ORF">MSP8886_01209</name>
</gene>
<feature type="domain" description="HTH marR-type" evidence="4">
    <location>
        <begin position="1"/>
        <end position="139"/>
    </location>
</feature>
<organism evidence="5 6">
    <name type="scientific">Marinomonas spartinae</name>
    <dbReference type="NCBI Taxonomy" id="1792290"/>
    <lineage>
        <taxon>Bacteria</taxon>
        <taxon>Pseudomonadati</taxon>
        <taxon>Pseudomonadota</taxon>
        <taxon>Gammaproteobacteria</taxon>
        <taxon>Oceanospirillales</taxon>
        <taxon>Oceanospirillaceae</taxon>
        <taxon>Marinomonas</taxon>
    </lineage>
</organism>
<dbReference type="InterPro" id="IPR000835">
    <property type="entry name" value="HTH_MarR-typ"/>
</dbReference>
<evidence type="ECO:0000256" key="3">
    <source>
        <dbReference type="ARBA" id="ARBA00023163"/>
    </source>
</evidence>
<dbReference type="OrthoDB" id="6196575at2"/>
<dbReference type="PRINTS" id="PR00598">
    <property type="entry name" value="HTHMARR"/>
</dbReference>
<dbReference type="InterPro" id="IPR023187">
    <property type="entry name" value="Tscrpt_reg_MarR-type_CS"/>
</dbReference>
<dbReference type="InterPro" id="IPR036390">
    <property type="entry name" value="WH_DNA-bd_sf"/>
</dbReference>
<evidence type="ECO:0000313" key="6">
    <source>
        <dbReference type="Proteomes" id="UP000092544"/>
    </source>
</evidence>
<accession>A0A1A8T984</accession>
<reference evidence="5 6" key="1">
    <citation type="submission" date="2016-06" db="EMBL/GenBank/DDBJ databases">
        <authorList>
            <person name="Kjaerup R.B."/>
            <person name="Dalgaard T.S."/>
            <person name="Juul-Madsen H.R."/>
        </authorList>
    </citation>
    <scope>NUCLEOTIDE SEQUENCE [LARGE SCALE GENOMIC DNA]</scope>
    <source>
        <strain evidence="5 6">CECT 8886</strain>
    </source>
</reference>
<name>A0A1A8T984_9GAMM</name>
<dbReference type="PANTHER" id="PTHR42756:SF1">
    <property type="entry name" value="TRANSCRIPTIONAL REPRESSOR OF EMRAB OPERON"/>
    <property type="match status" value="1"/>
</dbReference>
<dbReference type="PROSITE" id="PS50995">
    <property type="entry name" value="HTH_MARR_2"/>
    <property type="match status" value="1"/>
</dbReference>
<evidence type="ECO:0000313" key="5">
    <source>
        <dbReference type="EMBL" id="SBS28523.1"/>
    </source>
</evidence>
<dbReference type="RefSeq" id="WP_067013732.1">
    <property type="nucleotide sequence ID" value="NZ_FLOB01000002.1"/>
</dbReference>
<keyword evidence="3" id="KW-0804">Transcription</keyword>
<evidence type="ECO:0000256" key="1">
    <source>
        <dbReference type="ARBA" id="ARBA00023015"/>
    </source>
</evidence>
<keyword evidence="2" id="KW-0238">DNA-binding</keyword>
<proteinExistence type="predicted"/>
<evidence type="ECO:0000259" key="4">
    <source>
        <dbReference type="PROSITE" id="PS50995"/>
    </source>
</evidence>
<dbReference type="Proteomes" id="UP000092544">
    <property type="component" value="Unassembled WGS sequence"/>
</dbReference>
<dbReference type="GO" id="GO:0003677">
    <property type="term" value="F:DNA binding"/>
    <property type="evidence" value="ECO:0007669"/>
    <property type="project" value="UniProtKB-KW"/>
</dbReference>
<dbReference type="SUPFAM" id="SSF46785">
    <property type="entry name" value="Winged helix' DNA-binding domain"/>
    <property type="match status" value="1"/>
</dbReference>
<evidence type="ECO:0000256" key="2">
    <source>
        <dbReference type="ARBA" id="ARBA00023125"/>
    </source>
</evidence>
<dbReference type="SMART" id="SM00347">
    <property type="entry name" value="HTH_MARR"/>
    <property type="match status" value="1"/>
</dbReference>
<dbReference type="InterPro" id="IPR036388">
    <property type="entry name" value="WH-like_DNA-bd_sf"/>
</dbReference>
<dbReference type="EMBL" id="FLOB01000002">
    <property type="protein sequence ID" value="SBS28523.1"/>
    <property type="molecule type" value="Genomic_DNA"/>
</dbReference>
<protein>
    <submittedName>
        <fullName evidence="5">Multidrug resistance operon repressor</fullName>
    </submittedName>
</protein>
<dbReference type="PROSITE" id="PS01117">
    <property type="entry name" value="HTH_MARR_1"/>
    <property type="match status" value="1"/>
</dbReference>
<keyword evidence="1" id="KW-0805">Transcription regulation</keyword>
<keyword evidence="6" id="KW-1185">Reference proteome</keyword>
<dbReference type="GO" id="GO:0003700">
    <property type="term" value="F:DNA-binding transcription factor activity"/>
    <property type="evidence" value="ECO:0007669"/>
    <property type="project" value="InterPro"/>
</dbReference>
<dbReference type="Pfam" id="PF01047">
    <property type="entry name" value="MarR"/>
    <property type="match status" value="1"/>
</dbReference>
<sequence length="148" mass="16991">MEDQALALRSLFIGSIDSLKIAMKKAMMEQNISGSPLLFFVLDHIQNIPNCTALDISQKMHRDKGQVTRVIKELIDKGLVTKQINQRDRRSNFIFLTEEGKAYHRILKHADNDAITLMKTNISSEELDTFLRVGQRMLQNIQSHIKEP</sequence>